<dbReference type="Pfam" id="PF19187">
    <property type="entry name" value="HTH_PafC"/>
    <property type="match status" value="1"/>
</dbReference>
<dbReference type="Pfam" id="PF13280">
    <property type="entry name" value="WYL"/>
    <property type="match status" value="1"/>
</dbReference>
<dbReference type="InterPro" id="IPR057727">
    <property type="entry name" value="WCX_dom"/>
</dbReference>
<gene>
    <name evidence="4" type="ORF">DJ010_07620</name>
</gene>
<dbReference type="InterPro" id="IPR051534">
    <property type="entry name" value="CBASS_pafABC_assoc_protein"/>
</dbReference>
<dbReference type="InterPro" id="IPR026881">
    <property type="entry name" value="WYL_dom"/>
</dbReference>
<dbReference type="EMBL" id="QGDD01000002">
    <property type="protein sequence ID" value="PWN03914.1"/>
    <property type="molecule type" value="Genomic_DNA"/>
</dbReference>
<evidence type="ECO:0000313" key="4">
    <source>
        <dbReference type="EMBL" id="PWN03914.1"/>
    </source>
</evidence>
<sequence length="338" mass="36442">MTATSGAAAPGARDQVARLLTLVPFLHHRDQVRLADAAELLGTTPEQVLRDLKVLFMCGLPGGLPDDLIDVDLDAIESEEGGPVSDGVIRIENADYLARPLRLSPTEASAVQVALLALRDVSTADTQAIIDAVLAKLDAAAASAAAARRIAVDARSSDVAELALSDTLQRAADEQRQVRLTYHVPARDELSERVVDPRGVVPHGRFRYLDAWCHTAGSERLFRLDRITDALVLDTPTTTPQTPPREVTEGLLSGEAPPGGTVATLVLQPQADWVPHYYPMQEVREGADGVLEADLPVADPRWLMRLLLRLAPYASVKAPAEFAESFSATAQETLALYR</sequence>
<proteinExistence type="predicted"/>
<evidence type="ECO:0000259" key="2">
    <source>
        <dbReference type="Pfam" id="PF19187"/>
    </source>
</evidence>
<dbReference type="InterPro" id="IPR043839">
    <property type="entry name" value="PafC_HTH"/>
</dbReference>
<name>A0A316TNZ7_9ACTN</name>
<organism evidence="4 5">
    <name type="scientific">Nocardioides silvaticus</name>
    <dbReference type="NCBI Taxonomy" id="2201891"/>
    <lineage>
        <taxon>Bacteria</taxon>
        <taxon>Bacillati</taxon>
        <taxon>Actinomycetota</taxon>
        <taxon>Actinomycetes</taxon>
        <taxon>Propionibacteriales</taxon>
        <taxon>Nocardioidaceae</taxon>
        <taxon>Nocardioides</taxon>
    </lineage>
</organism>
<dbReference type="OrthoDB" id="5174471at2"/>
<feature type="domain" description="WCX" evidence="3">
    <location>
        <begin position="263"/>
        <end position="333"/>
    </location>
</feature>
<comment type="caution">
    <text evidence="4">The sequence shown here is derived from an EMBL/GenBank/DDBJ whole genome shotgun (WGS) entry which is preliminary data.</text>
</comment>
<dbReference type="RefSeq" id="WP_109693002.1">
    <property type="nucleotide sequence ID" value="NZ_QGDD01000002.1"/>
</dbReference>
<feature type="domain" description="WYL" evidence="1">
    <location>
        <begin position="166"/>
        <end position="230"/>
    </location>
</feature>
<protein>
    <submittedName>
        <fullName evidence="4">WYL domain-containing protein</fullName>
    </submittedName>
</protein>
<dbReference type="PANTHER" id="PTHR34580:SF1">
    <property type="entry name" value="PROTEIN PAFC"/>
    <property type="match status" value="1"/>
</dbReference>
<evidence type="ECO:0000313" key="5">
    <source>
        <dbReference type="Proteomes" id="UP000245507"/>
    </source>
</evidence>
<evidence type="ECO:0000259" key="1">
    <source>
        <dbReference type="Pfam" id="PF13280"/>
    </source>
</evidence>
<dbReference type="Pfam" id="PF25583">
    <property type="entry name" value="WCX"/>
    <property type="match status" value="1"/>
</dbReference>
<accession>A0A316TNZ7</accession>
<dbReference type="PROSITE" id="PS52050">
    <property type="entry name" value="WYL"/>
    <property type="match status" value="1"/>
</dbReference>
<dbReference type="PIRSF" id="PIRSF016838">
    <property type="entry name" value="PafC"/>
    <property type="match status" value="1"/>
</dbReference>
<dbReference type="PANTHER" id="PTHR34580">
    <property type="match status" value="1"/>
</dbReference>
<keyword evidence="5" id="KW-1185">Reference proteome</keyword>
<reference evidence="4 5" key="1">
    <citation type="submission" date="2018-05" db="EMBL/GenBank/DDBJ databases">
        <title>Nocardioides silvaticus genome.</title>
        <authorList>
            <person name="Li C."/>
            <person name="Wang G."/>
        </authorList>
    </citation>
    <scope>NUCLEOTIDE SEQUENCE [LARGE SCALE GENOMIC DNA]</scope>
    <source>
        <strain evidence="4 5">CCTCC AB 2018079</strain>
    </source>
</reference>
<dbReference type="AlphaFoldDB" id="A0A316TNZ7"/>
<evidence type="ECO:0000259" key="3">
    <source>
        <dbReference type="Pfam" id="PF25583"/>
    </source>
</evidence>
<dbReference type="InterPro" id="IPR028349">
    <property type="entry name" value="PafC-like"/>
</dbReference>
<feature type="domain" description="PafC HTH" evidence="2">
    <location>
        <begin position="14"/>
        <end position="138"/>
    </location>
</feature>
<dbReference type="Proteomes" id="UP000245507">
    <property type="component" value="Unassembled WGS sequence"/>
</dbReference>